<evidence type="ECO:0000256" key="4">
    <source>
        <dbReference type="ARBA" id="ARBA00005178"/>
    </source>
</evidence>
<dbReference type="SUPFAM" id="SSF56507">
    <property type="entry name" value="Methionine synthase activation domain-like"/>
    <property type="match status" value="1"/>
</dbReference>
<organism evidence="29 30">
    <name type="scientific">Bradyrhizobium denitrificans</name>
    <dbReference type="NCBI Taxonomy" id="2734912"/>
    <lineage>
        <taxon>Bacteria</taxon>
        <taxon>Pseudomonadati</taxon>
        <taxon>Pseudomonadota</taxon>
        <taxon>Alphaproteobacteria</taxon>
        <taxon>Hyphomicrobiales</taxon>
        <taxon>Nitrobacteraceae</taxon>
        <taxon>Bradyrhizobium</taxon>
    </lineage>
</organism>
<dbReference type="SMART" id="SM01018">
    <property type="entry name" value="B12-binding_2"/>
    <property type="match status" value="1"/>
</dbReference>
<keyword evidence="17 21" id="KW-0170">Cobalt</keyword>
<keyword evidence="8 21" id="KW-0489">Methyltransferase</keyword>
<dbReference type="CDD" id="cd00740">
    <property type="entry name" value="MeTr"/>
    <property type="match status" value="1"/>
</dbReference>
<keyword evidence="16 21" id="KW-0486">Methionine biosynthesis</keyword>
<evidence type="ECO:0000256" key="16">
    <source>
        <dbReference type="ARBA" id="ARBA00023167"/>
    </source>
</evidence>
<evidence type="ECO:0000256" key="5">
    <source>
        <dbReference type="ARBA" id="ARBA00010398"/>
    </source>
</evidence>
<name>A0ABS5GIB6_9BRAD</name>
<feature type="binding site" evidence="22">
    <location>
        <position position="313"/>
    </location>
    <ligand>
        <name>Zn(2+)</name>
        <dbReference type="ChEBI" id="CHEBI:29105"/>
    </ligand>
</feature>
<evidence type="ECO:0000256" key="21">
    <source>
        <dbReference type="PIRNR" id="PIRNR000381"/>
    </source>
</evidence>
<comment type="similarity">
    <text evidence="5">Belongs to the vitamin-B12 dependent methionine synthase family.</text>
</comment>
<comment type="pathway">
    <text evidence="4 21">Amino-acid biosynthesis; L-methionine biosynthesis via de novo pathway; L-methionine from L-homocysteine (MetH route): step 1/1.</text>
</comment>
<dbReference type="Pfam" id="PF02607">
    <property type="entry name" value="B12-binding_2"/>
    <property type="match status" value="1"/>
</dbReference>
<feature type="compositionally biased region" description="Low complexity" evidence="23">
    <location>
        <begin position="1249"/>
        <end position="1262"/>
    </location>
</feature>
<dbReference type="SUPFAM" id="SSF52242">
    <property type="entry name" value="Cobalamin (vitamin B12)-binding domain"/>
    <property type="match status" value="1"/>
</dbReference>
<feature type="binding site" evidence="22">
    <location>
        <position position="314"/>
    </location>
    <ligand>
        <name>Zn(2+)</name>
        <dbReference type="ChEBI" id="CHEBI:29105"/>
    </ligand>
</feature>
<evidence type="ECO:0000256" key="7">
    <source>
        <dbReference type="ARBA" id="ARBA00013998"/>
    </source>
</evidence>
<dbReference type="InterPro" id="IPR003726">
    <property type="entry name" value="HCY_dom"/>
</dbReference>
<dbReference type="SUPFAM" id="SSF47644">
    <property type="entry name" value="Methionine synthase domain"/>
    <property type="match status" value="1"/>
</dbReference>
<keyword evidence="9 21" id="KW-0028">Amino-acid biosynthesis</keyword>
<dbReference type="PROSITE" id="PS50974">
    <property type="entry name" value="ADOMET_ACTIVATION"/>
    <property type="match status" value="1"/>
</dbReference>
<dbReference type="InterPro" id="IPR011822">
    <property type="entry name" value="MetH"/>
</dbReference>
<feature type="domain" description="Pterin-binding" evidence="25">
    <location>
        <begin position="359"/>
        <end position="620"/>
    </location>
</feature>
<evidence type="ECO:0000313" key="29">
    <source>
        <dbReference type="EMBL" id="MBR1140846.1"/>
    </source>
</evidence>
<keyword evidence="11 21" id="KW-0808">Transferase</keyword>
<dbReference type="Pfam" id="PF02965">
    <property type="entry name" value="Met_synt_B12"/>
    <property type="match status" value="1"/>
</dbReference>
<feature type="domain" description="AdoMet activation" evidence="26">
    <location>
        <begin position="906"/>
        <end position="1238"/>
    </location>
</feature>
<dbReference type="EMBL" id="JAFCLK010000049">
    <property type="protein sequence ID" value="MBR1140846.1"/>
    <property type="molecule type" value="Genomic_DNA"/>
</dbReference>
<dbReference type="Gene3D" id="3.40.50.280">
    <property type="entry name" value="Cobalamin-binding domain"/>
    <property type="match status" value="1"/>
</dbReference>
<keyword evidence="10 21" id="KW-0846">Cobalamin</keyword>
<keyword evidence="14" id="KW-0677">Repeat</keyword>
<evidence type="ECO:0000259" key="24">
    <source>
        <dbReference type="PROSITE" id="PS50970"/>
    </source>
</evidence>
<dbReference type="InterPro" id="IPR004223">
    <property type="entry name" value="VitB12-dep_Met_synth_activ_dom"/>
</dbReference>
<dbReference type="NCBIfam" id="NF007024">
    <property type="entry name" value="PRK09490.1"/>
    <property type="match status" value="1"/>
</dbReference>
<reference evidence="30" key="1">
    <citation type="journal article" date="2021" name="ISME J.">
        <title>Evolutionary origin and ecological implication of a unique nif island in free-living Bradyrhizobium lineages.</title>
        <authorList>
            <person name="Tao J."/>
        </authorList>
    </citation>
    <scope>NUCLEOTIDE SEQUENCE [LARGE SCALE GENOMIC DNA]</scope>
    <source>
        <strain evidence="30">SZCCT0094</strain>
    </source>
</reference>
<proteinExistence type="inferred from homology"/>
<evidence type="ECO:0000256" key="1">
    <source>
        <dbReference type="ARBA" id="ARBA00001700"/>
    </source>
</evidence>
<dbReference type="InterPro" id="IPR050554">
    <property type="entry name" value="Met_Synthase/Corrinoid"/>
</dbReference>
<evidence type="ECO:0000256" key="19">
    <source>
        <dbReference type="ARBA" id="ARBA00031040"/>
    </source>
</evidence>
<comment type="caution">
    <text evidence="29">The sequence shown here is derived from an EMBL/GenBank/DDBJ whole genome shotgun (WGS) entry which is preliminary data.</text>
</comment>
<feature type="domain" description="B12-binding" evidence="27">
    <location>
        <begin position="754"/>
        <end position="890"/>
    </location>
</feature>
<dbReference type="Gene3D" id="1.10.1240.10">
    <property type="entry name" value="Methionine synthase domain"/>
    <property type="match status" value="1"/>
</dbReference>
<dbReference type="PROSITE" id="PS50972">
    <property type="entry name" value="PTERIN_BINDING"/>
    <property type="match status" value="1"/>
</dbReference>
<keyword evidence="15 21" id="KW-0862">Zinc</keyword>
<evidence type="ECO:0000256" key="17">
    <source>
        <dbReference type="ARBA" id="ARBA00023285"/>
    </source>
</evidence>
<keyword evidence="12 21" id="KW-0949">S-adenosyl-L-methionine</keyword>
<dbReference type="InterPro" id="IPR033706">
    <property type="entry name" value="Met_synthase_B12-bd"/>
</dbReference>
<dbReference type="InterPro" id="IPR011005">
    <property type="entry name" value="Dihydropteroate_synth-like_sf"/>
</dbReference>
<comment type="cofactor">
    <cofactor evidence="3 21">
        <name>methylcob(III)alamin</name>
        <dbReference type="ChEBI" id="CHEBI:28115"/>
    </cofactor>
</comment>
<dbReference type="PROSITE" id="PS51337">
    <property type="entry name" value="B12_BINDING_NTER"/>
    <property type="match status" value="1"/>
</dbReference>
<dbReference type="SUPFAM" id="SSF51717">
    <property type="entry name" value="Dihydropteroate synthetase-like"/>
    <property type="match status" value="1"/>
</dbReference>
<evidence type="ECO:0000259" key="25">
    <source>
        <dbReference type="PROSITE" id="PS50972"/>
    </source>
</evidence>
<dbReference type="EC" id="2.1.1.13" evidence="6 20"/>
<comment type="cofactor">
    <cofactor evidence="2 21 22">
        <name>Zn(2+)</name>
        <dbReference type="ChEBI" id="CHEBI:29105"/>
    </cofactor>
</comment>
<evidence type="ECO:0000256" key="9">
    <source>
        <dbReference type="ARBA" id="ARBA00022605"/>
    </source>
</evidence>
<keyword evidence="30" id="KW-1185">Reference proteome</keyword>
<dbReference type="PANTHER" id="PTHR45833:SF1">
    <property type="entry name" value="METHIONINE SYNTHASE"/>
    <property type="match status" value="1"/>
</dbReference>
<evidence type="ECO:0000256" key="14">
    <source>
        <dbReference type="ARBA" id="ARBA00022737"/>
    </source>
</evidence>
<dbReference type="GO" id="GO:0008705">
    <property type="term" value="F:methionine synthase activity"/>
    <property type="evidence" value="ECO:0007669"/>
    <property type="project" value="UniProtKB-EC"/>
</dbReference>
<comment type="domain">
    <text evidence="21">Modular enzyme with four functionally distinct domains. The isolated Hcy-binding domain catalyzes methyl transfer from free methylcobalamin to homocysteine. The Hcy-binding domain in association with the pterin-binding domain catalyzes the methylation of cob(I)alamin by methyltetrahydrofolate and the methylation of homocysteine. The B12-binding domain binds the cofactor. The AdoMet activation domain binds S-adenosyl-L-methionine. Under aerobic conditions cob(I)alamin can be converted to inactive cob(II)alamin. Reductive methylation by S-adenosyl-L-methionine and flavodoxin regenerates methylcobalamin.</text>
</comment>
<evidence type="ECO:0000256" key="15">
    <source>
        <dbReference type="ARBA" id="ARBA00022833"/>
    </source>
</evidence>
<comment type="catalytic activity">
    <reaction evidence="1 21">
        <text>(6S)-5-methyl-5,6,7,8-tetrahydrofolate + L-homocysteine = (6S)-5,6,7,8-tetrahydrofolate + L-methionine</text>
        <dbReference type="Rhea" id="RHEA:11172"/>
        <dbReference type="ChEBI" id="CHEBI:18608"/>
        <dbReference type="ChEBI" id="CHEBI:57453"/>
        <dbReference type="ChEBI" id="CHEBI:57844"/>
        <dbReference type="ChEBI" id="CHEBI:58199"/>
        <dbReference type="EC" id="2.1.1.13"/>
    </reaction>
</comment>
<dbReference type="Gene3D" id="3.20.20.20">
    <property type="entry name" value="Dihydropteroate synthase-like"/>
    <property type="match status" value="1"/>
</dbReference>
<evidence type="ECO:0000256" key="6">
    <source>
        <dbReference type="ARBA" id="ARBA00012032"/>
    </source>
</evidence>
<evidence type="ECO:0000259" key="26">
    <source>
        <dbReference type="PROSITE" id="PS50974"/>
    </source>
</evidence>
<feature type="region of interest" description="Disordered" evidence="23">
    <location>
        <begin position="1241"/>
        <end position="1263"/>
    </location>
</feature>
<evidence type="ECO:0000256" key="10">
    <source>
        <dbReference type="ARBA" id="ARBA00022628"/>
    </source>
</evidence>
<feature type="domain" description="B12-binding N-terminal" evidence="28">
    <location>
        <begin position="651"/>
        <end position="745"/>
    </location>
</feature>
<evidence type="ECO:0000256" key="23">
    <source>
        <dbReference type="SAM" id="MobiDB-lite"/>
    </source>
</evidence>
<evidence type="ECO:0000256" key="12">
    <source>
        <dbReference type="ARBA" id="ARBA00022691"/>
    </source>
</evidence>
<dbReference type="PIRSF" id="PIRSF000381">
    <property type="entry name" value="MetH"/>
    <property type="match status" value="1"/>
</dbReference>
<dbReference type="NCBIfam" id="TIGR02082">
    <property type="entry name" value="metH"/>
    <property type="match status" value="1"/>
</dbReference>
<comment type="function">
    <text evidence="18 21">Catalyzes the transfer of a methyl group from methyl-cobalamin to homocysteine, yielding enzyme-bound cob(I)alamin and methionine. Subsequently, remethylates the cofactor using methyltetrahydrofolate.</text>
</comment>
<dbReference type="CDD" id="cd02069">
    <property type="entry name" value="methionine_synthase_B12_BD"/>
    <property type="match status" value="1"/>
</dbReference>
<dbReference type="GO" id="GO:0032259">
    <property type="term" value="P:methylation"/>
    <property type="evidence" value="ECO:0007669"/>
    <property type="project" value="UniProtKB-KW"/>
</dbReference>
<dbReference type="Gene3D" id="3.20.20.330">
    <property type="entry name" value="Homocysteine-binding-like domain"/>
    <property type="match status" value="1"/>
</dbReference>
<dbReference type="InterPro" id="IPR036594">
    <property type="entry name" value="Meth_synthase_dom"/>
</dbReference>
<dbReference type="PROSITE" id="PS50970">
    <property type="entry name" value="HCY"/>
    <property type="match status" value="1"/>
</dbReference>
<evidence type="ECO:0000256" key="13">
    <source>
        <dbReference type="ARBA" id="ARBA00022723"/>
    </source>
</evidence>
<dbReference type="InterPro" id="IPR036589">
    <property type="entry name" value="HCY_dom_sf"/>
</dbReference>
<dbReference type="Pfam" id="PF02574">
    <property type="entry name" value="S-methyl_trans"/>
    <property type="match status" value="1"/>
</dbReference>
<dbReference type="Proteomes" id="UP001314635">
    <property type="component" value="Unassembled WGS sequence"/>
</dbReference>
<evidence type="ECO:0000259" key="27">
    <source>
        <dbReference type="PROSITE" id="PS51332"/>
    </source>
</evidence>
<evidence type="ECO:0000313" key="30">
    <source>
        <dbReference type="Proteomes" id="UP001314635"/>
    </source>
</evidence>
<evidence type="ECO:0000256" key="18">
    <source>
        <dbReference type="ARBA" id="ARBA00025552"/>
    </source>
</evidence>
<dbReference type="Pfam" id="PF02310">
    <property type="entry name" value="B12-binding"/>
    <property type="match status" value="1"/>
</dbReference>
<dbReference type="InterPro" id="IPR000489">
    <property type="entry name" value="Pterin-binding_dom"/>
</dbReference>
<dbReference type="InterPro" id="IPR006158">
    <property type="entry name" value="Cobalamin-bd"/>
</dbReference>
<keyword evidence="13 21" id="KW-0479">Metal-binding</keyword>
<gene>
    <name evidence="29" type="primary">metH</name>
    <name evidence="29" type="ORF">JQ619_34375</name>
</gene>
<evidence type="ECO:0000256" key="11">
    <source>
        <dbReference type="ARBA" id="ARBA00022679"/>
    </source>
</evidence>
<dbReference type="SUPFAM" id="SSF82282">
    <property type="entry name" value="Homocysteine S-methyltransferase"/>
    <property type="match status" value="1"/>
</dbReference>
<evidence type="ECO:0000256" key="3">
    <source>
        <dbReference type="ARBA" id="ARBA00001956"/>
    </source>
</evidence>
<evidence type="ECO:0000256" key="2">
    <source>
        <dbReference type="ARBA" id="ARBA00001947"/>
    </source>
</evidence>
<protein>
    <recommendedName>
        <fullName evidence="7 20">Methionine synthase</fullName>
        <ecNumber evidence="6 20">2.1.1.13</ecNumber>
    </recommendedName>
    <alternativeName>
        <fullName evidence="19 21">5-methyltetrahydrofolate--homocysteine methyltransferase</fullName>
    </alternativeName>
</protein>
<accession>A0ABS5GIB6</accession>
<evidence type="ECO:0000256" key="8">
    <source>
        <dbReference type="ARBA" id="ARBA00022603"/>
    </source>
</evidence>
<evidence type="ECO:0000259" key="28">
    <source>
        <dbReference type="PROSITE" id="PS51337"/>
    </source>
</evidence>
<dbReference type="Pfam" id="PF00809">
    <property type="entry name" value="Pterin_bind"/>
    <property type="match status" value="1"/>
</dbReference>
<dbReference type="Gene3D" id="3.10.196.10">
    <property type="entry name" value="Vitamin B12-dependent methionine synthase, activation domain"/>
    <property type="match status" value="1"/>
</dbReference>
<dbReference type="RefSeq" id="WP_172237002.1">
    <property type="nucleotide sequence ID" value="NZ_JABFDP010000013.1"/>
</dbReference>
<dbReference type="PROSITE" id="PS51332">
    <property type="entry name" value="B12_BINDING"/>
    <property type="match status" value="1"/>
</dbReference>
<sequence>MSAPVSPARTAFLTAARERILILDGAMGTMIQALQFDEAAFRSERFKDFHRDLRGNNDLLILTQPEAIEDIHAQYLRAGADIVATNTFSATSIAQADYDLSDIIYELNREGARLARNAATRVAAEDGKRRFVAGAMGPTNRTASISPDVSNPGYRAVTFDDLRIAYGEQARGLLDGGADLLLVETIFDTLNAKAALYAIAELCEARGIDVPVMISGTITDKSGRLLSGQMPEAFWNSVRHAKPLTIGFNCALGAEDLRAHVADIGRVADTLVCAYPNAGLPNEFGQYDETPAYMARLIGEFARDGLVNIVGGCCGTTPDHIAAIAAAVAPHKPRAVPEIAPRLRLSGLEPFELTPEIPFVNVGERTNVTGSAKFRKLITAGDYTAALQVARDQVENGAQVIDVNMDEGLLDSEAAMRTFLNLVAAEPDIARVPVMVDSSKFHVIEAGLKCVQGKPVVNSISLKEGEEKFIHEAKIARRHGAAVVVMAFDETGQADTYKRKTEICARAYKILVEQIGFPPEDIIFDPNIFAIATGIEEHNNYGVDFIEATRWIRSNLPHAHVSGGVSNLSFSFRGNEPVREAMHSVFLYHAIKAGMDMGIVNAGQMIVYDDIDPELRQVCEDVVLNRDPGASERLLALAEKFRGQGKQTKEADLAWRDWPVDKRLSHALVHGITEFIEVDTEEARAASTRPLDVIEGPLMAGMNVVGDLFGDGKMFLPQVVKSARVMKQAVAYLMPFMEAEKAANKGRANERSNAGKIVLATVKGDVHDIGKNIVGIVLQCNNFEVIDLGVMVPAAKIIETAKTENADIIGLSGLITPSLDEMAYLASEMERQGLNMPLLIGGATTSRVHTAVKIDPNYQSGPVVHVNDASRAVGVASSLLSAERKDAYAAEIRTEYQKIAAAHLRGQADKKRLKLSDARANAPKIDFAKARPVKPTFLGVKTFADYDLAELVPYIDWTPFFQTWELAGRFPAILDDAKVGEAARALYDDALKMLKRIVDEKWFTARAAIGFWPANAEGDDIVLYADDSRTERIATLHTLRQQLEKREGRFNTALSDFVAPVGSSVPDYVGGFVVTAGLGEDAVADRFKNANDDYSSILVKALADRLAEAFAERLHARVRREFWAYAPDEALSPDDLILEKYQGIRPAPGYPAQPDHTEKATLFELLDAENNAGVRLTESFAMWPGSSVSGLYFASPESFYFGVGKIERDQVEDYAARKGMTVTEVERWLAPILNYIPARGGQEAETSRATTAPAPANDTAPAELAGHPPGCTCAVHLAWRKKAVGAK</sequence>
<evidence type="ECO:0000256" key="20">
    <source>
        <dbReference type="NCBIfam" id="TIGR02082"/>
    </source>
</evidence>
<dbReference type="PANTHER" id="PTHR45833">
    <property type="entry name" value="METHIONINE SYNTHASE"/>
    <property type="match status" value="1"/>
</dbReference>
<dbReference type="Gene3D" id="1.10.288.10">
    <property type="entry name" value="Cobalamin-dependent Methionine Synthase, domain 2"/>
    <property type="match status" value="1"/>
</dbReference>
<feature type="domain" description="Hcy-binding" evidence="24">
    <location>
        <begin position="9"/>
        <end position="328"/>
    </location>
</feature>
<dbReference type="InterPro" id="IPR036724">
    <property type="entry name" value="Cobalamin-bd_sf"/>
</dbReference>
<dbReference type="InterPro" id="IPR003759">
    <property type="entry name" value="Cbl-bd_cap"/>
</dbReference>
<feature type="binding site" evidence="22">
    <location>
        <position position="250"/>
    </location>
    <ligand>
        <name>Zn(2+)</name>
        <dbReference type="ChEBI" id="CHEBI:29105"/>
    </ligand>
</feature>
<dbReference type="InterPro" id="IPR037010">
    <property type="entry name" value="VitB12-dep_Met_synth_activ_sf"/>
</dbReference>
<evidence type="ECO:0000256" key="22">
    <source>
        <dbReference type="PROSITE-ProRule" id="PRU00333"/>
    </source>
</evidence>